<dbReference type="RefSeq" id="WP_176225642.1">
    <property type="nucleotide sequence ID" value="NZ_FXAO01000006.1"/>
</dbReference>
<sequence length="186" mass="22197">MKPFIGIRFKKDTAKQFQTFSRRFFKTHTEALQTMLDFFFYNEISPKESLGPNGRTITNLIKKRFDAMAAMMKNMEKNGVLPTKAMIELLFEHSPQKKRKQAPLLMEGRQDDPERDRFFKKVEEALVMEREYTNLKRDLRQNRAEFITLLNKVQLVKSRFGKPRLQLDMSPEEFEKLKIKIEKELQ</sequence>
<proteinExistence type="predicted"/>
<gene>
    <name evidence="1" type="ORF">SAMN03080602_02947</name>
</gene>
<keyword evidence="2" id="KW-1185">Reference proteome</keyword>
<dbReference type="Proteomes" id="UP000193420">
    <property type="component" value="Unassembled WGS sequence"/>
</dbReference>
<organism evidence="1 2">
    <name type="scientific">Arenibacter troitsensis</name>
    <dbReference type="NCBI Taxonomy" id="188872"/>
    <lineage>
        <taxon>Bacteria</taxon>
        <taxon>Pseudomonadati</taxon>
        <taxon>Bacteroidota</taxon>
        <taxon>Flavobacteriia</taxon>
        <taxon>Flavobacteriales</taxon>
        <taxon>Flavobacteriaceae</taxon>
        <taxon>Arenibacter</taxon>
    </lineage>
</organism>
<dbReference type="STRING" id="188872.SAMN03080602_02947"/>
<dbReference type="AlphaFoldDB" id="A0A1X7KJ16"/>
<accession>A0A1X7KJ16</accession>
<dbReference type="EMBL" id="FXAO01000006">
    <property type="protein sequence ID" value="SMG41043.1"/>
    <property type="molecule type" value="Genomic_DNA"/>
</dbReference>
<dbReference type="NCBIfam" id="NF041200">
    <property type="entry name" value="mob_BfmA_Nterm"/>
    <property type="match status" value="1"/>
</dbReference>
<reference evidence="2" key="1">
    <citation type="submission" date="2017-04" db="EMBL/GenBank/DDBJ databases">
        <authorList>
            <person name="Varghese N."/>
            <person name="Submissions S."/>
        </authorList>
    </citation>
    <scope>NUCLEOTIDE SEQUENCE [LARGE SCALE GENOMIC DNA]</scope>
    <source>
        <strain evidence="2">DSM 19835</strain>
    </source>
</reference>
<protein>
    <submittedName>
        <fullName evidence="1">Uncharacterized protein</fullName>
    </submittedName>
</protein>
<evidence type="ECO:0000313" key="1">
    <source>
        <dbReference type="EMBL" id="SMG41043.1"/>
    </source>
</evidence>
<name>A0A1X7KJ16_9FLAO</name>
<evidence type="ECO:0000313" key="2">
    <source>
        <dbReference type="Proteomes" id="UP000193420"/>
    </source>
</evidence>
<dbReference type="InterPro" id="IPR048012">
    <property type="entry name" value="BfmA-like_N"/>
</dbReference>